<feature type="binding site" evidence="8">
    <location>
        <begin position="315"/>
        <end position="317"/>
    </location>
    <ligand>
        <name>GTP</name>
        <dbReference type="ChEBI" id="CHEBI:37565"/>
    </ligand>
</feature>
<dbReference type="FunFam" id="2.70.210.12:FF:000001">
    <property type="entry name" value="GTPase Obg"/>
    <property type="match status" value="1"/>
</dbReference>
<comment type="subcellular location">
    <subcellularLocation>
        <location evidence="8">Cytoplasm</location>
    </subcellularLocation>
</comment>
<comment type="subunit">
    <text evidence="8">Monomer.</text>
</comment>
<accession>A0A1J1DUH6</accession>
<dbReference type="SUPFAM" id="SSF82051">
    <property type="entry name" value="Obg GTP-binding protein N-terminal domain"/>
    <property type="match status" value="1"/>
</dbReference>
<protein>
    <recommendedName>
        <fullName evidence="8">GTPase Obg</fullName>
        <ecNumber evidence="8">3.6.5.-</ecNumber>
    </recommendedName>
    <alternativeName>
        <fullName evidence="8">GTP-binding protein Obg</fullName>
    </alternativeName>
</protein>
<evidence type="ECO:0000256" key="2">
    <source>
        <dbReference type="ARBA" id="ARBA00022490"/>
    </source>
</evidence>
<evidence type="ECO:0000256" key="5">
    <source>
        <dbReference type="ARBA" id="ARBA00022801"/>
    </source>
</evidence>
<dbReference type="PIRSF" id="PIRSF002401">
    <property type="entry name" value="GTP_bd_Obg/CgtA"/>
    <property type="match status" value="1"/>
</dbReference>
<feature type="binding site" evidence="8">
    <location>
        <begin position="193"/>
        <end position="197"/>
    </location>
    <ligand>
        <name>GTP</name>
        <dbReference type="ChEBI" id="CHEBI:37565"/>
    </ligand>
</feature>
<dbReference type="GO" id="GO:0043022">
    <property type="term" value="F:ribosome binding"/>
    <property type="evidence" value="ECO:0007669"/>
    <property type="project" value="UniProtKB-ARBA"/>
</dbReference>
<feature type="domain" description="OBG-type G" evidence="9">
    <location>
        <begin position="162"/>
        <end position="334"/>
    </location>
</feature>
<dbReference type="EMBL" id="AP017368">
    <property type="protein sequence ID" value="BAV92365.1"/>
    <property type="molecule type" value="Genomic_DNA"/>
</dbReference>
<feature type="binding site" evidence="8">
    <location>
        <begin position="287"/>
        <end position="290"/>
    </location>
    <ligand>
        <name>GTP</name>
        <dbReference type="ChEBI" id="CHEBI:37565"/>
    </ligand>
</feature>
<gene>
    <name evidence="8 11" type="primary">obg</name>
    <name evidence="11" type="ORF">RSDT_0853</name>
</gene>
<comment type="function">
    <text evidence="8">An essential GTPase which binds GTP, GDP and possibly (p)ppGpp with moderate affinity, with high nucleotide exchange rates and a fairly low GTP hydrolysis rate. Plays a role in control of the cell cycle, stress response, ribosome biogenesis and in those bacteria that undergo differentiation, in morphogenesis control.</text>
</comment>
<dbReference type="PROSITE" id="PS00905">
    <property type="entry name" value="GTP1_OBG"/>
    <property type="match status" value="1"/>
</dbReference>
<evidence type="ECO:0000313" key="12">
    <source>
        <dbReference type="Proteomes" id="UP000242645"/>
    </source>
</evidence>
<dbReference type="PROSITE" id="PS51883">
    <property type="entry name" value="OBG"/>
    <property type="match status" value="1"/>
</dbReference>
<keyword evidence="7 8" id="KW-0342">GTP-binding</keyword>
<keyword evidence="12" id="KW-1185">Reference proteome</keyword>
<keyword evidence="3 8" id="KW-0479">Metal-binding</keyword>
<evidence type="ECO:0000256" key="3">
    <source>
        <dbReference type="ARBA" id="ARBA00022723"/>
    </source>
</evidence>
<dbReference type="OrthoDB" id="9807318at2"/>
<dbReference type="PRINTS" id="PR00326">
    <property type="entry name" value="GTP1OBG"/>
</dbReference>
<evidence type="ECO:0000256" key="4">
    <source>
        <dbReference type="ARBA" id="ARBA00022741"/>
    </source>
</evidence>
<evidence type="ECO:0000256" key="8">
    <source>
        <dbReference type="HAMAP-Rule" id="MF_01454"/>
    </source>
</evidence>
<dbReference type="AlphaFoldDB" id="A0A1J1DUH6"/>
<dbReference type="PROSITE" id="PS51710">
    <property type="entry name" value="G_OBG"/>
    <property type="match status" value="1"/>
</dbReference>
<dbReference type="PANTHER" id="PTHR11702">
    <property type="entry name" value="DEVELOPMENTALLY REGULATED GTP-BINDING PROTEIN-RELATED"/>
    <property type="match status" value="1"/>
</dbReference>
<feature type="binding site" evidence="8">
    <location>
        <begin position="217"/>
        <end position="220"/>
    </location>
    <ligand>
        <name>GTP</name>
        <dbReference type="ChEBI" id="CHEBI:37565"/>
    </ligand>
</feature>
<dbReference type="PANTHER" id="PTHR11702:SF31">
    <property type="entry name" value="MITOCHONDRIAL RIBOSOME-ASSOCIATED GTPASE 2"/>
    <property type="match status" value="1"/>
</dbReference>
<evidence type="ECO:0000256" key="7">
    <source>
        <dbReference type="ARBA" id="ARBA00023134"/>
    </source>
</evidence>
<dbReference type="NCBIfam" id="NF008956">
    <property type="entry name" value="PRK12299.1"/>
    <property type="match status" value="1"/>
</dbReference>
<evidence type="ECO:0000259" key="9">
    <source>
        <dbReference type="PROSITE" id="PS51710"/>
    </source>
</evidence>
<dbReference type="Gene3D" id="3.40.50.300">
    <property type="entry name" value="P-loop containing nucleotide triphosphate hydrolases"/>
    <property type="match status" value="1"/>
</dbReference>
<dbReference type="EC" id="3.6.5.-" evidence="8"/>
<keyword evidence="2 8" id="KW-0963">Cytoplasm</keyword>
<dbReference type="KEGG" id="dtr:RSDT_0853"/>
<dbReference type="Gene3D" id="2.70.210.12">
    <property type="entry name" value="GTP1/OBG domain"/>
    <property type="match status" value="1"/>
</dbReference>
<dbReference type="CDD" id="cd01898">
    <property type="entry name" value="Obg"/>
    <property type="match status" value="1"/>
</dbReference>
<keyword evidence="6 8" id="KW-0460">Magnesium</keyword>
<reference evidence="11 12" key="1">
    <citation type="journal article" date="2017" name="ISME J.">
        <title>Genome of 'Ca. Desulfovibrio trichonymphae', an H2-oxidizing bacterium in a tripartite symbiotic system within a protist cell in the termite gut.</title>
        <authorList>
            <person name="Kuwahara H."/>
            <person name="Yuki M."/>
            <person name="Izawa K."/>
            <person name="Ohkuma M."/>
            <person name="Hongoh Y."/>
        </authorList>
    </citation>
    <scope>NUCLEOTIDE SEQUENCE [LARGE SCALE GENOMIC DNA]</scope>
    <source>
        <strain evidence="11 12">Rs-N31</strain>
    </source>
</reference>
<feature type="binding site" evidence="8">
    <location>
        <begin position="168"/>
        <end position="175"/>
    </location>
    <ligand>
        <name>GTP</name>
        <dbReference type="ChEBI" id="CHEBI:37565"/>
    </ligand>
</feature>
<dbReference type="InterPro" id="IPR006169">
    <property type="entry name" value="GTP1_OBG_dom"/>
</dbReference>
<dbReference type="NCBIfam" id="TIGR02729">
    <property type="entry name" value="Obg_CgtA"/>
    <property type="match status" value="1"/>
</dbReference>
<dbReference type="Proteomes" id="UP000242645">
    <property type="component" value="Chromosome"/>
</dbReference>
<evidence type="ECO:0000313" key="11">
    <source>
        <dbReference type="EMBL" id="BAV92365.1"/>
    </source>
</evidence>
<comment type="similarity">
    <text evidence="1 8">Belongs to the TRAFAC class OBG-HflX-like GTPase superfamily. OBG GTPase family.</text>
</comment>
<feature type="domain" description="Obg" evidence="10">
    <location>
        <begin position="1"/>
        <end position="161"/>
    </location>
</feature>
<dbReference type="Pfam" id="PF01926">
    <property type="entry name" value="MMR_HSR1"/>
    <property type="match status" value="1"/>
</dbReference>
<dbReference type="GO" id="GO:0005525">
    <property type="term" value="F:GTP binding"/>
    <property type="evidence" value="ECO:0007669"/>
    <property type="project" value="UniProtKB-UniRule"/>
</dbReference>
<dbReference type="NCBIfam" id="NF008955">
    <property type="entry name" value="PRK12297.1"/>
    <property type="match status" value="1"/>
</dbReference>
<dbReference type="InterPro" id="IPR045086">
    <property type="entry name" value="OBG_GTPase"/>
</dbReference>
<dbReference type="GO" id="GO:0005737">
    <property type="term" value="C:cytoplasm"/>
    <property type="evidence" value="ECO:0007669"/>
    <property type="project" value="UniProtKB-SubCell"/>
</dbReference>
<dbReference type="InterPro" id="IPR027417">
    <property type="entry name" value="P-loop_NTPase"/>
</dbReference>
<feature type="binding site" evidence="8">
    <location>
        <position position="195"/>
    </location>
    <ligand>
        <name>Mg(2+)</name>
        <dbReference type="ChEBI" id="CHEBI:18420"/>
    </ligand>
</feature>
<keyword evidence="5 8" id="KW-0378">Hydrolase</keyword>
<dbReference type="InterPro" id="IPR006074">
    <property type="entry name" value="GTP1-OBG_CS"/>
</dbReference>
<dbReference type="RefSeq" id="WP_096399878.1">
    <property type="nucleotide sequence ID" value="NZ_AP017368.1"/>
</dbReference>
<sequence>MRFVDETKIQVRAGKGGHGCVSFRREKFVPRGGPDGGDGGDGGSVVIQADSHLLSLYDLRVRRLYKAQNGQPGQGSRCNGKKGEDLVLALPVGTLVFVVGPDGERLLADLNESGLRVTAARGGRGGKGNEHFKSATIRAPRFAQPGEPGEEHSLRLELKILADAGLIGLPNAGKSTFISRISSARPKIAAYSFTTLAPNLGVMIDTVDPDRRMVIADIPGLIEGAHTGHGLGSRFLKHVERTRFLVHILSVEDVDDANPWACFALINEELRRFDAKLAERRQIEVVNKIDLVNKNRLVALKGRAAADGRRMFFISALHSENLEELLAEIWRLRDAVGSNMPLTHIAREEAAVDGEDEFPEIEVRYTRE</sequence>
<dbReference type="InterPro" id="IPR014100">
    <property type="entry name" value="GTP-bd_Obg/CgtA"/>
</dbReference>
<dbReference type="SUPFAM" id="SSF52540">
    <property type="entry name" value="P-loop containing nucleoside triphosphate hydrolases"/>
    <property type="match status" value="1"/>
</dbReference>
<dbReference type="InterPro" id="IPR031167">
    <property type="entry name" value="G_OBG"/>
</dbReference>
<dbReference type="InterPro" id="IPR006073">
    <property type="entry name" value="GTP-bd"/>
</dbReference>
<keyword evidence="4 8" id="KW-0547">Nucleotide-binding</keyword>
<dbReference type="HAMAP" id="MF_01454">
    <property type="entry name" value="GTPase_Obg"/>
    <property type="match status" value="1"/>
</dbReference>
<organism evidence="11 12">
    <name type="scientific">Candidatus Desulfovibrio trichonymphae</name>
    <dbReference type="NCBI Taxonomy" id="1725232"/>
    <lineage>
        <taxon>Bacteria</taxon>
        <taxon>Pseudomonadati</taxon>
        <taxon>Thermodesulfobacteriota</taxon>
        <taxon>Desulfovibrionia</taxon>
        <taxon>Desulfovibrionales</taxon>
        <taxon>Desulfovibrionaceae</taxon>
        <taxon>Desulfovibrio</taxon>
    </lineage>
</organism>
<evidence type="ECO:0000259" key="10">
    <source>
        <dbReference type="PROSITE" id="PS51883"/>
    </source>
</evidence>
<dbReference type="GO" id="GO:0003924">
    <property type="term" value="F:GTPase activity"/>
    <property type="evidence" value="ECO:0007669"/>
    <property type="project" value="UniProtKB-UniRule"/>
</dbReference>
<dbReference type="InterPro" id="IPR036726">
    <property type="entry name" value="GTP1_OBG_dom_sf"/>
</dbReference>
<dbReference type="GO" id="GO:0042254">
    <property type="term" value="P:ribosome biogenesis"/>
    <property type="evidence" value="ECO:0007669"/>
    <property type="project" value="UniProtKB-UniRule"/>
</dbReference>
<evidence type="ECO:0000256" key="1">
    <source>
        <dbReference type="ARBA" id="ARBA00007699"/>
    </source>
</evidence>
<dbReference type="GO" id="GO:0000287">
    <property type="term" value="F:magnesium ion binding"/>
    <property type="evidence" value="ECO:0007669"/>
    <property type="project" value="InterPro"/>
</dbReference>
<name>A0A1J1DUH6_9BACT</name>
<feature type="binding site" evidence="8">
    <location>
        <position position="175"/>
    </location>
    <ligand>
        <name>Mg(2+)</name>
        <dbReference type="ChEBI" id="CHEBI:18420"/>
    </ligand>
</feature>
<comment type="cofactor">
    <cofactor evidence="8">
        <name>Mg(2+)</name>
        <dbReference type="ChEBI" id="CHEBI:18420"/>
    </cofactor>
</comment>
<evidence type="ECO:0000256" key="6">
    <source>
        <dbReference type="ARBA" id="ARBA00022842"/>
    </source>
</evidence>
<dbReference type="Pfam" id="PF01018">
    <property type="entry name" value="GTP1_OBG"/>
    <property type="match status" value="1"/>
</dbReference>
<proteinExistence type="inferred from homology"/>